<feature type="region of interest" description="Disordered" evidence="1">
    <location>
        <begin position="86"/>
        <end position="106"/>
    </location>
</feature>
<keyword evidence="3" id="KW-1185">Reference proteome</keyword>
<reference evidence="2" key="1">
    <citation type="submission" date="2021-02" db="EMBL/GenBank/DDBJ databases">
        <authorList>
            <person name="Dougan E. K."/>
            <person name="Rhodes N."/>
            <person name="Thang M."/>
            <person name="Chan C."/>
        </authorList>
    </citation>
    <scope>NUCLEOTIDE SEQUENCE</scope>
</reference>
<proteinExistence type="predicted"/>
<comment type="caution">
    <text evidence="2">The sequence shown here is derived from an EMBL/GenBank/DDBJ whole genome shotgun (WGS) entry which is preliminary data.</text>
</comment>
<gene>
    <name evidence="2" type="ORF">PGLA1383_LOCUS26537</name>
</gene>
<sequence>MCKNCAPPKKFNLNWHPADQLRYHWFRRERSPGCSTQCAHCMHQEGARVFLSHAILRMPPLQAFFQHWFGTPIVPMCCSAVARSSNRCPQNPDAQPERKSSSRSYSSLSYCSKRGKADSDARTSPLLLPNVKAVVHDDDVPTWTSSSSPVASLSMRATLPLKPPSIDSELPRRCLQVGRRRAEEIAPAESPSLAREASAHSLPGYFSAATLLSSP</sequence>
<evidence type="ECO:0000313" key="3">
    <source>
        <dbReference type="Proteomes" id="UP000654075"/>
    </source>
</evidence>
<dbReference type="AlphaFoldDB" id="A0A813F627"/>
<dbReference type="Proteomes" id="UP000654075">
    <property type="component" value="Unassembled WGS sequence"/>
</dbReference>
<evidence type="ECO:0000256" key="1">
    <source>
        <dbReference type="SAM" id="MobiDB-lite"/>
    </source>
</evidence>
<dbReference type="EMBL" id="CAJNNV010023460">
    <property type="protein sequence ID" value="CAE8608688.1"/>
    <property type="molecule type" value="Genomic_DNA"/>
</dbReference>
<evidence type="ECO:0000313" key="2">
    <source>
        <dbReference type="EMBL" id="CAE8608688.1"/>
    </source>
</evidence>
<accession>A0A813F627</accession>
<organism evidence="2 3">
    <name type="scientific">Polarella glacialis</name>
    <name type="common">Dinoflagellate</name>
    <dbReference type="NCBI Taxonomy" id="89957"/>
    <lineage>
        <taxon>Eukaryota</taxon>
        <taxon>Sar</taxon>
        <taxon>Alveolata</taxon>
        <taxon>Dinophyceae</taxon>
        <taxon>Suessiales</taxon>
        <taxon>Suessiaceae</taxon>
        <taxon>Polarella</taxon>
    </lineage>
</organism>
<protein>
    <submittedName>
        <fullName evidence="2">Uncharacterized protein</fullName>
    </submittedName>
</protein>
<name>A0A813F627_POLGL</name>